<dbReference type="InterPro" id="IPR008963">
    <property type="entry name" value="Purple_acid_Pase-like_N"/>
</dbReference>
<dbReference type="SUPFAM" id="SSF49363">
    <property type="entry name" value="Purple acid phosphatase, N-terminal domain"/>
    <property type="match status" value="1"/>
</dbReference>
<dbReference type="InterPro" id="IPR039331">
    <property type="entry name" value="PAPs-like"/>
</dbReference>
<sequence>MSINPEMQARKPVHRRTPVRLTAAAISLAVIFGGGVLSATAASAADAPPSDIVLGIGAEDSQRTLTWYSGADTAQVAQVALASNVVNGAFPGSATSVAATGGQTTSGEFNRVSTLTGLAENTAYVYRVGSEGNWSPTYSFRTQDFEGDFDFLFFGDPQIGSSGNVPGDAAGWTDTVNVATATYPDAEMLFSAGDQVESASNEDQYAAFLQPDQLRQIPFVATNGNHDVGSKAYEQHFATPNTDRAAGPGNGTSSGGDYWFIHKGVLFMDINSNSRDFTSHIAWMQNVVAEHGDEATWKVLAFHHSIYSAGPHATDTDVADRRTNLPTVISDLGVDLVLQGHDHSYARSYLMHNGEKADAAEQAGADSVVAGPGGVLYVTANSSSGSKYYELQQSGFPWLSVSNQEHVRNYTAVEVTGGDITVKTLRSQANGDALPVNSVVDQVTLSRADDPNTDSEQLQVTVPTTAPGEFVWSIDGTNGLVDLGTAVQSGDHYAAIGSINPIRVTDTRTAGPEWAISAQVGDFTSGDTSFSGKYLGWKPAVIEAGGDAVAGAEVASGFEGGDGLSVASTLGNAAAGHAKGSAKLGAGLDLNIPVDVTDGTYQATLTLTALS</sequence>
<feature type="domain" description="Calcineurin-like phosphoesterase" evidence="2">
    <location>
        <begin position="151"/>
        <end position="345"/>
    </location>
</feature>
<keyword evidence="1" id="KW-0732">Signal</keyword>
<dbReference type="EMBL" id="JANLCJ010000013">
    <property type="protein sequence ID" value="MCS5736246.1"/>
    <property type="molecule type" value="Genomic_DNA"/>
</dbReference>
<feature type="domain" description="Purple acid phosphatase N-terminal" evidence="3">
    <location>
        <begin position="49"/>
        <end position="142"/>
    </location>
</feature>
<comment type="caution">
    <text evidence="4">The sequence shown here is derived from an EMBL/GenBank/DDBJ whole genome shotgun (WGS) entry which is preliminary data.</text>
</comment>
<evidence type="ECO:0000313" key="5">
    <source>
        <dbReference type="Proteomes" id="UP001165586"/>
    </source>
</evidence>
<protein>
    <submittedName>
        <fullName evidence="4">Fibronectin type III domain-containing protein</fullName>
    </submittedName>
</protein>
<keyword evidence="5" id="KW-1185">Reference proteome</keyword>
<dbReference type="SUPFAM" id="SSF56300">
    <property type="entry name" value="Metallo-dependent phosphatases"/>
    <property type="match status" value="1"/>
</dbReference>
<dbReference type="InterPro" id="IPR004843">
    <property type="entry name" value="Calcineurin-like_PHP"/>
</dbReference>
<accession>A0ABT2H8G0</accession>
<dbReference type="RefSeq" id="WP_259542097.1">
    <property type="nucleotide sequence ID" value="NZ_JANLCJ010000013.1"/>
</dbReference>
<evidence type="ECO:0000259" key="2">
    <source>
        <dbReference type="Pfam" id="PF00149"/>
    </source>
</evidence>
<dbReference type="InterPro" id="IPR029052">
    <property type="entry name" value="Metallo-depent_PP-like"/>
</dbReference>
<gene>
    <name evidence="4" type="ORF">N1032_21130</name>
</gene>
<proteinExistence type="predicted"/>
<evidence type="ECO:0000256" key="1">
    <source>
        <dbReference type="ARBA" id="ARBA00022729"/>
    </source>
</evidence>
<evidence type="ECO:0000313" key="4">
    <source>
        <dbReference type="EMBL" id="MCS5736246.1"/>
    </source>
</evidence>
<dbReference type="Pfam" id="PF00149">
    <property type="entry name" value="Metallophos"/>
    <property type="match status" value="1"/>
</dbReference>
<dbReference type="InterPro" id="IPR015914">
    <property type="entry name" value="PAPs_N"/>
</dbReference>
<evidence type="ECO:0000259" key="3">
    <source>
        <dbReference type="Pfam" id="PF16656"/>
    </source>
</evidence>
<dbReference type="Gene3D" id="2.60.40.380">
    <property type="entry name" value="Purple acid phosphatase-like, N-terminal"/>
    <property type="match status" value="1"/>
</dbReference>
<organism evidence="4 5">
    <name type="scientific">Herbiconiux daphne</name>
    <dbReference type="NCBI Taxonomy" id="2970914"/>
    <lineage>
        <taxon>Bacteria</taxon>
        <taxon>Bacillati</taxon>
        <taxon>Actinomycetota</taxon>
        <taxon>Actinomycetes</taxon>
        <taxon>Micrococcales</taxon>
        <taxon>Microbacteriaceae</taxon>
        <taxon>Herbiconiux</taxon>
    </lineage>
</organism>
<dbReference type="Proteomes" id="UP001165586">
    <property type="component" value="Unassembled WGS sequence"/>
</dbReference>
<name>A0ABT2H8G0_9MICO</name>
<dbReference type="PANTHER" id="PTHR22953">
    <property type="entry name" value="ACID PHOSPHATASE RELATED"/>
    <property type="match status" value="1"/>
</dbReference>
<dbReference type="PANTHER" id="PTHR22953:SF153">
    <property type="entry name" value="PURPLE ACID PHOSPHATASE"/>
    <property type="match status" value="1"/>
</dbReference>
<dbReference type="Pfam" id="PF16656">
    <property type="entry name" value="Pur_ac_phosph_N"/>
    <property type="match status" value="1"/>
</dbReference>
<dbReference type="Gene3D" id="3.60.21.10">
    <property type="match status" value="1"/>
</dbReference>
<reference evidence="4" key="1">
    <citation type="submission" date="2022-08" db="EMBL/GenBank/DDBJ databases">
        <authorList>
            <person name="Deng Y."/>
            <person name="Han X.-F."/>
            <person name="Zhang Y.-Q."/>
        </authorList>
    </citation>
    <scope>NUCLEOTIDE SEQUENCE</scope>
    <source>
        <strain evidence="4">CPCC 203386</strain>
    </source>
</reference>